<dbReference type="InterPro" id="IPR009057">
    <property type="entry name" value="Homeodomain-like_sf"/>
</dbReference>
<sequence>MKKIGKRELKKMETAEKIKYYFFEKEMTVKDVAKKIGISRQTIYNYLNKYGLIDIEAFEKERERRKQESRRRKIEYIKNYIRNKRLQKRAELLKKELAELLDRGIISESNIWDWVKENHAYLDAIVSMQQYKDAKYLSFEDRHWSWRQYLPFETFARLYKYVGGGKYVRADEVDGALVPACFPKIIKSPNFAGRTRKGRTDITAAQQAMA</sequence>
<dbReference type="OrthoDB" id="1910131at2"/>
<dbReference type="STRING" id="351627.Csac_2670"/>
<evidence type="ECO:0000313" key="2">
    <source>
        <dbReference type="EMBL" id="ABP68241.1"/>
    </source>
</evidence>
<dbReference type="AlphaFoldDB" id="A4XMV6"/>
<dbReference type="Gene3D" id="1.10.260.40">
    <property type="entry name" value="lambda repressor-like DNA-binding domains"/>
    <property type="match status" value="1"/>
</dbReference>
<dbReference type="CDD" id="cd00093">
    <property type="entry name" value="HTH_XRE"/>
    <property type="match status" value="1"/>
</dbReference>
<organism evidence="2 3">
    <name type="scientific">Caldicellulosiruptor saccharolyticus (strain ATCC 43494 / DSM 8903 / Tp8T 6331)</name>
    <dbReference type="NCBI Taxonomy" id="351627"/>
    <lineage>
        <taxon>Bacteria</taxon>
        <taxon>Bacillati</taxon>
        <taxon>Bacillota</taxon>
        <taxon>Bacillota incertae sedis</taxon>
        <taxon>Caldicellulosiruptorales</taxon>
        <taxon>Caldicellulosiruptoraceae</taxon>
        <taxon>Caldicellulosiruptor</taxon>
    </lineage>
</organism>
<dbReference type="HOGENOM" id="CLU_1308222_0_0_9"/>
<dbReference type="RefSeq" id="WP_011918157.1">
    <property type="nucleotide sequence ID" value="NC_009437.1"/>
</dbReference>
<dbReference type="InterPro" id="IPR010982">
    <property type="entry name" value="Lambda_DNA-bd_dom_sf"/>
</dbReference>
<dbReference type="InterPro" id="IPR001387">
    <property type="entry name" value="Cro/C1-type_HTH"/>
</dbReference>
<reference evidence="2 3" key="1">
    <citation type="journal article" date="2008" name="Appl. Environ. Microbiol.">
        <title>Hydrogenomics of the extremely thermophilic bacterium Caldicellulosiruptor saccharolyticus.</title>
        <authorList>
            <person name="van de Werken H.J."/>
            <person name="Verhaart M.R."/>
            <person name="VanFossen A.L."/>
            <person name="Willquist K."/>
            <person name="Lewis D.L."/>
            <person name="Nichols J.D."/>
            <person name="Goorissen H.P."/>
            <person name="Mongodin E.F."/>
            <person name="Nelson K.E."/>
            <person name="van Niel E.W."/>
            <person name="Stams A.J."/>
            <person name="Ward D.E."/>
            <person name="de Vos W.M."/>
            <person name="van der Oost J."/>
            <person name="Kelly R.M."/>
            <person name="Kengen S.W."/>
        </authorList>
    </citation>
    <scope>NUCLEOTIDE SEQUENCE [LARGE SCALE GENOMIC DNA]</scope>
    <source>
        <strain evidence="3">ATCC 43494 / DSM 8903 / Tp8T 6331</strain>
    </source>
</reference>
<dbReference type="PROSITE" id="PS50943">
    <property type="entry name" value="HTH_CROC1"/>
    <property type="match status" value="1"/>
</dbReference>
<dbReference type="GO" id="GO:0003677">
    <property type="term" value="F:DNA binding"/>
    <property type="evidence" value="ECO:0007669"/>
    <property type="project" value="InterPro"/>
</dbReference>
<dbReference type="eggNOG" id="COG3413">
    <property type="taxonomic scope" value="Bacteria"/>
</dbReference>
<feature type="domain" description="HTH cro/C1-type" evidence="1">
    <location>
        <begin position="18"/>
        <end position="60"/>
    </location>
</feature>
<dbReference type="KEGG" id="csc:Csac_2670"/>
<accession>A4XMV6</accession>
<gene>
    <name evidence="2" type="ordered locus">Csac_2670</name>
</gene>
<name>A4XMV6_CALS8</name>
<evidence type="ECO:0000313" key="3">
    <source>
        <dbReference type="Proteomes" id="UP000000256"/>
    </source>
</evidence>
<proteinExistence type="predicted"/>
<dbReference type="EMBL" id="CP000679">
    <property type="protein sequence ID" value="ABP68241.1"/>
    <property type="molecule type" value="Genomic_DNA"/>
</dbReference>
<keyword evidence="3" id="KW-1185">Reference proteome</keyword>
<dbReference type="Proteomes" id="UP000000256">
    <property type="component" value="Chromosome"/>
</dbReference>
<protein>
    <submittedName>
        <fullName evidence="2">Resolvase helix-turn-helix domain protein</fullName>
    </submittedName>
</protein>
<dbReference type="SUPFAM" id="SSF46689">
    <property type="entry name" value="Homeodomain-like"/>
    <property type="match status" value="1"/>
</dbReference>
<dbReference type="Pfam" id="PF01381">
    <property type="entry name" value="HTH_3"/>
    <property type="match status" value="1"/>
</dbReference>
<evidence type="ECO:0000259" key="1">
    <source>
        <dbReference type="PROSITE" id="PS50943"/>
    </source>
</evidence>